<dbReference type="PROSITE" id="PS51257">
    <property type="entry name" value="PROKAR_LIPOPROTEIN"/>
    <property type="match status" value="1"/>
</dbReference>
<organism evidence="2 3">
    <name type="scientific">Fistulifera solaris</name>
    <name type="common">Oleaginous diatom</name>
    <dbReference type="NCBI Taxonomy" id="1519565"/>
    <lineage>
        <taxon>Eukaryota</taxon>
        <taxon>Sar</taxon>
        <taxon>Stramenopiles</taxon>
        <taxon>Ochrophyta</taxon>
        <taxon>Bacillariophyta</taxon>
        <taxon>Bacillariophyceae</taxon>
        <taxon>Bacillariophycidae</taxon>
        <taxon>Naviculales</taxon>
        <taxon>Naviculaceae</taxon>
        <taxon>Fistulifera</taxon>
    </lineage>
</organism>
<dbReference type="AlphaFoldDB" id="A0A1Z5KL51"/>
<dbReference type="PANTHER" id="PTHR42912:SF93">
    <property type="entry name" value="N6-ADENOSINE-METHYLTRANSFERASE TMT1A"/>
    <property type="match status" value="1"/>
</dbReference>
<gene>
    <name evidence="2" type="ORF">FisN_9Lh363</name>
</gene>
<dbReference type="SUPFAM" id="SSF53335">
    <property type="entry name" value="S-adenosyl-L-methionine-dependent methyltransferases"/>
    <property type="match status" value="1"/>
</dbReference>
<dbReference type="Gene3D" id="3.40.50.150">
    <property type="entry name" value="Vaccinia Virus protein VP39"/>
    <property type="match status" value="1"/>
</dbReference>
<dbReference type="OrthoDB" id="2013972at2759"/>
<reference evidence="2 3" key="1">
    <citation type="journal article" date="2015" name="Plant Cell">
        <title>Oil accumulation by the oleaginous diatom Fistulifera solaris as revealed by the genome and transcriptome.</title>
        <authorList>
            <person name="Tanaka T."/>
            <person name="Maeda Y."/>
            <person name="Veluchamy A."/>
            <person name="Tanaka M."/>
            <person name="Abida H."/>
            <person name="Marechal E."/>
            <person name="Bowler C."/>
            <person name="Muto M."/>
            <person name="Sunaga Y."/>
            <person name="Tanaka M."/>
            <person name="Yoshino T."/>
            <person name="Taniguchi T."/>
            <person name="Fukuda Y."/>
            <person name="Nemoto M."/>
            <person name="Matsumoto M."/>
            <person name="Wong P.S."/>
            <person name="Aburatani S."/>
            <person name="Fujibuchi W."/>
        </authorList>
    </citation>
    <scope>NUCLEOTIDE SEQUENCE [LARGE SCALE GENOMIC DNA]</scope>
    <source>
        <strain evidence="2 3">JPCC DA0580</strain>
    </source>
</reference>
<feature type="chain" id="PRO_5013346356" evidence="1">
    <location>
        <begin position="25"/>
        <end position="329"/>
    </location>
</feature>
<accession>A0A1Z5KL51</accession>
<dbReference type="InterPro" id="IPR050508">
    <property type="entry name" value="Methyltransf_Superfamily"/>
</dbReference>
<proteinExistence type="predicted"/>
<dbReference type="Pfam" id="PF13489">
    <property type="entry name" value="Methyltransf_23"/>
    <property type="match status" value="1"/>
</dbReference>
<evidence type="ECO:0000313" key="2">
    <source>
        <dbReference type="EMBL" id="GAX27044.1"/>
    </source>
</evidence>
<evidence type="ECO:0000256" key="1">
    <source>
        <dbReference type="SAM" id="SignalP"/>
    </source>
</evidence>
<keyword evidence="3" id="KW-1185">Reference proteome</keyword>
<evidence type="ECO:0000313" key="3">
    <source>
        <dbReference type="Proteomes" id="UP000198406"/>
    </source>
</evidence>
<dbReference type="InterPro" id="IPR029063">
    <property type="entry name" value="SAM-dependent_MTases_sf"/>
</dbReference>
<sequence>MKISFSILTLGALLGTSCHYQVTAFEPNKPVIRKEQGRVLQGAMIEHDHYYNKASITGIHPSLLPKFRTKDEDDSQSAAMTCREYWFDQRIHSLGNTGPTGALHAAMAIGVTKLIDFVAYDGVNVRKQVCGRLAEIVPEQAKIVDLCCGVGTSTRELYANFPKAQSIIGVDTSAEMVSMADFMVGHISSAKQLMRSKLDLRSWFGPQTSTVEETEKQLQFKQVNAEQTNLPEASYDLVTIMYGFHEIPLEGREKIVAESNRLLQKGALLAVIDITTDYEPSPSMLAGEPYVLEYQRNIHNQLGNAKGFRLKSYENLVPGHVGMWLLEKL</sequence>
<dbReference type="InParanoid" id="A0A1Z5KL51"/>
<dbReference type="GO" id="GO:0008168">
    <property type="term" value="F:methyltransferase activity"/>
    <property type="evidence" value="ECO:0007669"/>
    <property type="project" value="TreeGrafter"/>
</dbReference>
<protein>
    <submittedName>
        <fullName evidence="2">Uncharacterized protein</fullName>
    </submittedName>
</protein>
<comment type="caution">
    <text evidence="2">The sequence shown here is derived from an EMBL/GenBank/DDBJ whole genome shotgun (WGS) entry which is preliminary data.</text>
</comment>
<feature type="signal peptide" evidence="1">
    <location>
        <begin position="1"/>
        <end position="24"/>
    </location>
</feature>
<dbReference type="Proteomes" id="UP000198406">
    <property type="component" value="Unassembled WGS sequence"/>
</dbReference>
<keyword evidence="1" id="KW-0732">Signal</keyword>
<dbReference type="CDD" id="cd02440">
    <property type="entry name" value="AdoMet_MTases"/>
    <property type="match status" value="1"/>
</dbReference>
<dbReference type="PANTHER" id="PTHR42912">
    <property type="entry name" value="METHYLTRANSFERASE"/>
    <property type="match status" value="1"/>
</dbReference>
<dbReference type="EMBL" id="BDSP01000252">
    <property type="protein sequence ID" value="GAX27044.1"/>
    <property type="molecule type" value="Genomic_DNA"/>
</dbReference>
<name>A0A1Z5KL51_FISSO</name>